<evidence type="ECO:0000256" key="1">
    <source>
        <dbReference type="SAM" id="Phobius"/>
    </source>
</evidence>
<sequence>MSPLLDKAKIKLSLLAVGFVLFGILGLISWRPGLFYFVFPVETYLFMHTIFEFSSIIIGISVFLIVWYSWPQTHNGRDLVIGISFLAVGLFEWAHILACNGIADSFLINRENQTAAFALASRFFAAAGLFFAAFTPRRGRYRLSDRLHFTCSGIGVAAGVMLVILGFSNYLPTMYRHGQPDGAFLVGVESVIVGLHIAALYRFARRSPGEQHVCQLRTALVCSLAGEIAVMGFGTGGHDSYELMGSLYRLGAYCFVLKALFGTSVLHPYIRISRLARSLRNLSVRNAKLYKEAQNNHQLLKETLVQLGAMVASKNNLEEMLEQVIRSAAAVFKCDHAYLALAEGEPARLKLVAYISSFKPPAELLPDQSLLGEVFASRQAIVIDSFAQAPKKVAHTLDAAGLHSMVGAPIRHNGDIIGAIGLFSRRFGNFTDSDAALLTVFSHQAGEAIKNARFFAHTVQSLNDLRVLYDIVKEIAVQLSPSDLLCQVTMKLQSLFQADGAVAFIMHHRDDGLHTEKVFSENFTDGEIKNLGKVFSDNKTSWPWGDLEESLVTMSILNQRRLHIMPLISGGILQGLLVFSWQDPKIEIPSGLEIILSTIARQTAVGLERAYLYDNIREMALTDALTRLPNRRQFDSCLTKEFNRAVVYRRPITLVMLDIDFFKKVNDTWGHLAGDAILQQLGTKIKSLFRNTDFPARYGGEEFAVILPETAEAQAWELAEHFRLQIAAESFQVEENCIKITVSLGLATVSDDMLFKMTATRLLETADQALYEAKQSGRNRVVVWQKNA</sequence>
<dbReference type="InterPro" id="IPR029016">
    <property type="entry name" value="GAF-like_dom_sf"/>
</dbReference>
<evidence type="ECO:0000313" key="3">
    <source>
        <dbReference type="EMBL" id="SHI92593.1"/>
    </source>
</evidence>
<organism evidence="3 4">
    <name type="scientific">Propionispora hippei DSM 15287</name>
    <dbReference type="NCBI Taxonomy" id="1123003"/>
    <lineage>
        <taxon>Bacteria</taxon>
        <taxon>Bacillati</taxon>
        <taxon>Bacillota</taxon>
        <taxon>Negativicutes</taxon>
        <taxon>Selenomonadales</taxon>
        <taxon>Sporomusaceae</taxon>
        <taxon>Propionispora</taxon>
    </lineage>
</organism>
<keyword evidence="4" id="KW-1185">Reference proteome</keyword>
<feature type="domain" description="GGDEF" evidence="2">
    <location>
        <begin position="650"/>
        <end position="786"/>
    </location>
</feature>
<reference evidence="3 4" key="1">
    <citation type="submission" date="2016-11" db="EMBL/GenBank/DDBJ databases">
        <authorList>
            <person name="Varghese N."/>
            <person name="Submissions S."/>
        </authorList>
    </citation>
    <scope>NUCLEOTIDE SEQUENCE [LARGE SCALE GENOMIC DNA]</scope>
    <source>
        <strain evidence="3 4">DSM 15287</strain>
    </source>
</reference>
<dbReference type="SUPFAM" id="SSF55073">
    <property type="entry name" value="Nucleotide cyclase"/>
    <property type="match status" value="1"/>
</dbReference>
<dbReference type="InterPro" id="IPR003018">
    <property type="entry name" value="GAF"/>
</dbReference>
<dbReference type="AlphaFoldDB" id="A0A1M6F4K6"/>
<keyword evidence="1" id="KW-1133">Transmembrane helix</keyword>
<dbReference type="Proteomes" id="UP000322917">
    <property type="component" value="Unassembled WGS sequence"/>
</dbReference>
<dbReference type="InterPro" id="IPR050469">
    <property type="entry name" value="Diguanylate_Cyclase"/>
</dbReference>
<dbReference type="SMART" id="SM00065">
    <property type="entry name" value="GAF"/>
    <property type="match status" value="1"/>
</dbReference>
<dbReference type="Gene3D" id="3.30.70.270">
    <property type="match status" value="1"/>
</dbReference>
<dbReference type="NCBIfam" id="TIGR00254">
    <property type="entry name" value="GGDEF"/>
    <property type="match status" value="1"/>
</dbReference>
<dbReference type="SMART" id="SM00267">
    <property type="entry name" value="GGDEF"/>
    <property type="match status" value="1"/>
</dbReference>
<keyword evidence="1" id="KW-0812">Transmembrane</keyword>
<dbReference type="OrthoDB" id="9783388at2"/>
<gene>
    <name evidence="3" type="ORF">SAMN02745170_01363</name>
</gene>
<dbReference type="Pfam" id="PF17159">
    <property type="entry name" value="MASE3"/>
    <property type="match status" value="1"/>
</dbReference>
<dbReference type="RefSeq" id="WP_149734177.1">
    <property type="nucleotide sequence ID" value="NZ_FQZD01000009.1"/>
</dbReference>
<dbReference type="InterPro" id="IPR000160">
    <property type="entry name" value="GGDEF_dom"/>
</dbReference>
<name>A0A1M6F4K6_9FIRM</name>
<feature type="transmembrane region" description="Helical" evidence="1">
    <location>
        <begin position="183"/>
        <end position="204"/>
    </location>
</feature>
<feature type="transmembrane region" description="Helical" evidence="1">
    <location>
        <begin position="45"/>
        <end position="67"/>
    </location>
</feature>
<feature type="transmembrane region" description="Helical" evidence="1">
    <location>
        <begin position="79"/>
        <end position="103"/>
    </location>
</feature>
<dbReference type="InterPro" id="IPR029787">
    <property type="entry name" value="Nucleotide_cyclase"/>
</dbReference>
<dbReference type="EMBL" id="FQZD01000009">
    <property type="protein sequence ID" value="SHI92593.1"/>
    <property type="molecule type" value="Genomic_DNA"/>
</dbReference>
<dbReference type="CDD" id="cd01949">
    <property type="entry name" value="GGDEF"/>
    <property type="match status" value="1"/>
</dbReference>
<dbReference type="InterPro" id="IPR043128">
    <property type="entry name" value="Rev_trsase/Diguanyl_cyclase"/>
</dbReference>
<keyword evidence="1" id="KW-0472">Membrane</keyword>
<evidence type="ECO:0000259" key="2">
    <source>
        <dbReference type="PROSITE" id="PS50887"/>
    </source>
</evidence>
<feature type="transmembrane region" description="Helical" evidence="1">
    <location>
        <begin position="115"/>
        <end position="135"/>
    </location>
</feature>
<feature type="transmembrane region" description="Helical" evidence="1">
    <location>
        <begin position="216"/>
        <end position="238"/>
    </location>
</feature>
<evidence type="ECO:0000313" key="4">
    <source>
        <dbReference type="Proteomes" id="UP000322917"/>
    </source>
</evidence>
<dbReference type="SUPFAM" id="SSF55781">
    <property type="entry name" value="GAF domain-like"/>
    <property type="match status" value="2"/>
</dbReference>
<dbReference type="GO" id="GO:0005886">
    <property type="term" value="C:plasma membrane"/>
    <property type="evidence" value="ECO:0007669"/>
    <property type="project" value="TreeGrafter"/>
</dbReference>
<feature type="transmembrane region" description="Helical" evidence="1">
    <location>
        <begin position="12"/>
        <end position="39"/>
    </location>
</feature>
<accession>A0A1M6F4K6</accession>
<dbReference type="Gene3D" id="3.30.450.40">
    <property type="match status" value="2"/>
</dbReference>
<dbReference type="Pfam" id="PF00990">
    <property type="entry name" value="GGDEF"/>
    <property type="match status" value="1"/>
</dbReference>
<dbReference type="InterPro" id="IPR033425">
    <property type="entry name" value="MASE3"/>
</dbReference>
<dbReference type="Pfam" id="PF13185">
    <property type="entry name" value="GAF_2"/>
    <property type="match status" value="1"/>
</dbReference>
<dbReference type="PANTHER" id="PTHR45138">
    <property type="entry name" value="REGULATORY COMPONENTS OF SENSORY TRANSDUCTION SYSTEM"/>
    <property type="match status" value="1"/>
</dbReference>
<dbReference type="FunFam" id="3.30.70.270:FF:000001">
    <property type="entry name" value="Diguanylate cyclase domain protein"/>
    <property type="match status" value="1"/>
</dbReference>
<dbReference type="PANTHER" id="PTHR45138:SF9">
    <property type="entry name" value="DIGUANYLATE CYCLASE DGCM-RELATED"/>
    <property type="match status" value="1"/>
</dbReference>
<protein>
    <submittedName>
        <fullName evidence="3">Diguanylate cyclase (GGDEF) domain-containing protein</fullName>
    </submittedName>
</protein>
<dbReference type="GO" id="GO:0043709">
    <property type="term" value="P:cell adhesion involved in single-species biofilm formation"/>
    <property type="evidence" value="ECO:0007669"/>
    <property type="project" value="TreeGrafter"/>
</dbReference>
<feature type="transmembrane region" description="Helical" evidence="1">
    <location>
        <begin position="147"/>
        <end position="171"/>
    </location>
</feature>
<proteinExistence type="predicted"/>
<dbReference type="GO" id="GO:0052621">
    <property type="term" value="F:diguanylate cyclase activity"/>
    <property type="evidence" value="ECO:0007669"/>
    <property type="project" value="TreeGrafter"/>
</dbReference>
<dbReference type="PROSITE" id="PS50887">
    <property type="entry name" value="GGDEF"/>
    <property type="match status" value="1"/>
</dbReference>
<dbReference type="GO" id="GO:1902201">
    <property type="term" value="P:negative regulation of bacterial-type flagellum-dependent cell motility"/>
    <property type="evidence" value="ECO:0007669"/>
    <property type="project" value="TreeGrafter"/>
</dbReference>